<name>A0AAV4M3T2_CAEEX</name>
<proteinExistence type="predicted"/>
<evidence type="ECO:0000313" key="2">
    <source>
        <dbReference type="Proteomes" id="UP001054945"/>
    </source>
</evidence>
<reference evidence="1 2" key="1">
    <citation type="submission" date="2021-06" db="EMBL/GenBank/DDBJ databases">
        <title>Caerostris extrusa draft genome.</title>
        <authorList>
            <person name="Kono N."/>
            <person name="Arakawa K."/>
        </authorList>
    </citation>
    <scope>NUCLEOTIDE SEQUENCE [LARGE SCALE GENOMIC DNA]</scope>
</reference>
<protein>
    <submittedName>
        <fullName evidence="1">Uncharacterized protein</fullName>
    </submittedName>
</protein>
<dbReference type="EMBL" id="BPLR01019337">
    <property type="protein sequence ID" value="GIX66726.1"/>
    <property type="molecule type" value="Genomic_DNA"/>
</dbReference>
<accession>A0AAV4M3T2</accession>
<organism evidence="1 2">
    <name type="scientific">Caerostris extrusa</name>
    <name type="common">Bark spider</name>
    <name type="synonym">Caerostris bankana</name>
    <dbReference type="NCBI Taxonomy" id="172846"/>
    <lineage>
        <taxon>Eukaryota</taxon>
        <taxon>Metazoa</taxon>
        <taxon>Ecdysozoa</taxon>
        <taxon>Arthropoda</taxon>
        <taxon>Chelicerata</taxon>
        <taxon>Arachnida</taxon>
        <taxon>Araneae</taxon>
        <taxon>Araneomorphae</taxon>
        <taxon>Entelegynae</taxon>
        <taxon>Araneoidea</taxon>
        <taxon>Araneidae</taxon>
        <taxon>Caerostris</taxon>
    </lineage>
</organism>
<dbReference type="AlphaFoldDB" id="A0AAV4M3T2"/>
<comment type="caution">
    <text evidence="1">The sequence shown here is derived from an EMBL/GenBank/DDBJ whole genome shotgun (WGS) entry which is preliminary data.</text>
</comment>
<keyword evidence="2" id="KW-1185">Reference proteome</keyword>
<gene>
    <name evidence="1" type="primary">AVEN_102081_1</name>
    <name evidence="1" type="ORF">CEXT_454491</name>
</gene>
<evidence type="ECO:0000313" key="1">
    <source>
        <dbReference type="EMBL" id="GIX66726.1"/>
    </source>
</evidence>
<sequence length="135" mass="15092">MTPVPWKCCFDAEFKSSTSRAKLKEDEKCIIDDSHVPAYMVDTCGSRYSGDSLCTSSAADNDDPLLMIPVTSTATGTTYKNYFCALCNDDVDAEHLEPWNLEVVVRARGVKEFSLTQLKYNMTTQAWTLVETIDL</sequence>
<dbReference type="Proteomes" id="UP001054945">
    <property type="component" value="Unassembled WGS sequence"/>
</dbReference>